<name>A0A941DBP8_9MICO</name>
<feature type="compositionally biased region" description="Acidic residues" evidence="1">
    <location>
        <begin position="45"/>
        <end position="54"/>
    </location>
</feature>
<gene>
    <name evidence="2" type="ORF">KC207_14460</name>
</gene>
<dbReference type="AlphaFoldDB" id="A0A941DBP8"/>
<sequence length="54" mass="5778">MTVTPDPDDAPVVPDEDVLLEQDPAGVPVEANEANVADQRRPVPPEDDEQDAQA</sequence>
<feature type="region of interest" description="Disordered" evidence="1">
    <location>
        <begin position="1"/>
        <end position="54"/>
    </location>
</feature>
<proteinExistence type="predicted"/>
<reference evidence="2" key="1">
    <citation type="submission" date="2021-04" db="EMBL/GenBank/DDBJ databases">
        <title>Phycicoccus avicenniae sp. nov., a novel endophytic actinomycetes isolated from branch of Avicennia mariana.</title>
        <authorList>
            <person name="Tuo L."/>
        </authorList>
    </citation>
    <scope>NUCLEOTIDE SEQUENCE</scope>
    <source>
        <strain evidence="2">BSK3Z-2</strain>
    </source>
</reference>
<dbReference type="EMBL" id="JAGSNF010000021">
    <property type="protein sequence ID" value="MBR7744495.1"/>
    <property type="molecule type" value="Genomic_DNA"/>
</dbReference>
<evidence type="ECO:0000256" key="1">
    <source>
        <dbReference type="SAM" id="MobiDB-lite"/>
    </source>
</evidence>
<feature type="compositionally biased region" description="Acidic residues" evidence="1">
    <location>
        <begin position="1"/>
        <end position="20"/>
    </location>
</feature>
<organism evidence="2 3">
    <name type="scientific">Phycicoccus avicenniae</name>
    <dbReference type="NCBI Taxonomy" id="2828860"/>
    <lineage>
        <taxon>Bacteria</taxon>
        <taxon>Bacillati</taxon>
        <taxon>Actinomycetota</taxon>
        <taxon>Actinomycetes</taxon>
        <taxon>Micrococcales</taxon>
        <taxon>Intrasporangiaceae</taxon>
        <taxon>Phycicoccus</taxon>
    </lineage>
</organism>
<evidence type="ECO:0000313" key="2">
    <source>
        <dbReference type="EMBL" id="MBR7744495.1"/>
    </source>
</evidence>
<accession>A0A941DBP8</accession>
<protein>
    <submittedName>
        <fullName evidence="2">Uncharacterized protein</fullName>
    </submittedName>
</protein>
<evidence type="ECO:0000313" key="3">
    <source>
        <dbReference type="Proteomes" id="UP000677016"/>
    </source>
</evidence>
<keyword evidence="3" id="KW-1185">Reference proteome</keyword>
<dbReference type="Proteomes" id="UP000677016">
    <property type="component" value="Unassembled WGS sequence"/>
</dbReference>
<comment type="caution">
    <text evidence="2">The sequence shown here is derived from an EMBL/GenBank/DDBJ whole genome shotgun (WGS) entry which is preliminary data.</text>
</comment>
<dbReference type="RefSeq" id="WP_211604024.1">
    <property type="nucleotide sequence ID" value="NZ_JAGSNF010000021.1"/>
</dbReference>